<dbReference type="SUPFAM" id="SSF52440">
    <property type="entry name" value="PreATP-grasp domain"/>
    <property type="match status" value="1"/>
</dbReference>
<comment type="function">
    <text evidence="14">Catalyzes the production of glutathione from gamma-glutamylcysteine and glycine in an ATP-dependent manner. Glutathione (gamma-glutamylcysteinylglycine, GSH) is the most abundant intracellular thiol in living aerobic cells and is required for numerous processes including the protection of cells against oxidative damage, amino acid transport, the detoxification of foreign compounds, the maintenance of protein sulfhydryl groups in a reduced state and acts as a cofactor for a number of enzymes. Participates in ophthalmate biosynthesis in hepatocytes.</text>
</comment>
<keyword evidence="20" id="KW-1185">Reference proteome</keyword>
<feature type="binding site" evidence="16">
    <location>
        <begin position="399"/>
        <end position="408"/>
    </location>
    <ligand>
        <name>ATP</name>
        <dbReference type="ChEBI" id="CHEBI:30616"/>
    </ligand>
</feature>
<keyword evidence="7 15" id="KW-0317">Glutathione biosynthesis</keyword>
<dbReference type="PANTHER" id="PTHR11130:SF0">
    <property type="entry name" value="GLUTATHIONE SYNTHETASE"/>
    <property type="match status" value="1"/>
</dbReference>
<keyword evidence="6 15" id="KW-0436">Ligase</keyword>
<dbReference type="InterPro" id="IPR005615">
    <property type="entry name" value="Glutathione_synthase"/>
</dbReference>
<evidence type="ECO:0000256" key="15">
    <source>
        <dbReference type="PIRNR" id="PIRNR001558"/>
    </source>
</evidence>
<dbReference type="InterPro" id="IPR014709">
    <property type="entry name" value="Glutathione_synthase_C_euk"/>
</dbReference>
<comment type="similarity">
    <text evidence="2 15">Belongs to the eukaryotic GSH synthase family.</text>
</comment>
<dbReference type="Gene3D" id="1.10.1080.10">
    <property type="entry name" value="Glutathione Synthetase, Chain A, domain 3"/>
    <property type="match status" value="2"/>
</dbReference>
<feature type="binding site" evidence="16">
    <location>
        <position position="486"/>
    </location>
    <ligand>
        <name>substrate</name>
    </ligand>
</feature>
<dbReference type="Pfam" id="PF03199">
    <property type="entry name" value="GSH_synthase"/>
    <property type="match status" value="1"/>
</dbReference>
<evidence type="ECO:0000256" key="2">
    <source>
        <dbReference type="ARBA" id="ARBA00010385"/>
    </source>
</evidence>
<feature type="binding site" evidence="16">
    <location>
        <position position="178"/>
    </location>
    <ligand>
        <name>ATP</name>
        <dbReference type="ChEBI" id="CHEBI:30616"/>
    </ligand>
</feature>
<comment type="catalytic activity">
    <reaction evidence="12">
        <text>gamma-L-glutamyl-L-cysteine + glycine + ATP = glutathione + ADP + phosphate + H(+)</text>
        <dbReference type="Rhea" id="RHEA:13557"/>
        <dbReference type="ChEBI" id="CHEBI:15378"/>
        <dbReference type="ChEBI" id="CHEBI:30616"/>
        <dbReference type="ChEBI" id="CHEBI:43474"/>
        <dbReference type="ChEBI" id="CHEBI:57305"/>
        <dbReference type="ChEBI" id="CHEBI:57925"/>
        <dbReference type="ChEBI" id="CHEBI:58173"/>
        <dbReference type="ChEBI" id="CHEBI:456216"/>
        <dbReference type="EC" id="6.3.2.3"/>
    </reaction>
    <physiologicalReaction direction="left-to-right" evidence="12">
        <dbReference type="Rhea" id="RHEA:13558"/>
    </physiologicalReaction>
</comment>
<feature type="binding site" evidence="16">
    <location>
        <position position="488"/>
    </location>
    <ligand>
        <name>ATP</name>
        <dbReference type="ChEBI" id="CHEBI:30616"/>
    </ligand>
</feature>
<dbReference type="GO" id="GO:0000287">
    <property type="term" value="F:magnesium ion binding"/>
    <property type="evidence" value="ECO:0007669"/>
    <property type="project" value="UniProtKB-UniRule"/>
</dbReference>
<feature type="binding site" evidence="16">
    <location>
        <position position="461"/>
    </location>
    <ligand>
        <name>ATP</name>
        <dbReference type="ChEBI" id="CHEBI:30616"/>
    </ligand>
</feature>
<dbReference type="OrthoDB" id="2020073at2759"/>
<feature type="binding site" evidence="16">
    <location>
        <position position="410"/>
    </location>
    <ligand>
        <name>ATP</name>
        <dbReference type="ChEBI" id="CHEBI:30616"/>
    </ligand>
</feature>
<evidence type="ECO:0000256" key="5">
    <source>
        <dbReference type="ARBA" id="ARBA00020821"/>
    </source>
</evidence>
<feature type="binding site" evidence="17">
    <location>
        <position position="180"/>
    </location>
    <ligand>
        <name>Mg(2+)</name>
        <dbReference type="ChEBI" id="CHEBI:18420"/>
    </ligand>
</feature>
<evidence type="ECO:0000256" key="3">
    <source>
        <dbReference type="ARBA" id="ARBA00011738"/>
    </source>
</evidence>
<dbReference type="PANTHER" id="PTHR11130">
    <property type="entry name" value="GLUTATHIONE SYNTHETASE"/>
    <property type="match status" value="1"/>
</dbReference>
<dbReference type="Gene3D" id="3.30.1490.50">
    <property type="match status" value="1"/>
</dbReference>
<dbReference type="GO" id="GO:0005829">
    <property type="term" value="C:cytosol"/>
    <property type="evidence" value="ECO:0007669"/>
    <property type="project" value="TreeGrafter"/>
</dbReference>
<feature type="binding site" evidence="16">
    <location>
        <position position="254"/>
    </location>
    <ligand>
        <name>substrate</name>
    </ligand>
</feature>
<organism evidence="19 20">
    <name type="scientific">Folsomia candida</name>
    <name type="common">Springtail</name>
    <dbReference type="NCBI Taxonomy" id="158441"/>
    <lineage>
        <taxon>Eukaryota</taxon>
        <taxon>Metazoa</taxon>
        <taxon>Ecdysozoa</taxon>
        <taxon>Arthropoda</taxon>
        <taxon>Hexapoda</taxon>
        <taxon>Collembola</taxon>
        <taxon>Entomobryomorpha</taxon>
        <taxon>Isotomoidea</taxon>
        <taxon>Isotomidae</taxon>
        <taxon>Proisotominae</taxon>
        <taxon>Folsomia</taxon>
    </lineage>
</organism>
<evidence type="ECO:0000256" key="14">
    <source>
        <dbReference type="ARBA" id="ARBA00059746"/>
    </source>
</evidence>
<feature type="binding site" evidence="17">
    <location>
        <position position="403"/>
    </location>
    <ligand>
        <name>Mg(2+)</name>
        <dbReference type="ChEBI" id="CHEBI:18420"/>
    </ligand>
</feature>
<comment type="caution">
    <text evidence="19">The sequence shown here is derived from an EMBL/GenBank/DDBJ whole genome shotgun (WGS) entry which is preliminary data.</text>
</comment>
<dbReference type="GO" id="GO:0005524">
    <property type="term" value="F:ATP binding"/>
    <property type="evidence" value="ECO:0007669"/>
    <property type="project" value="UniProtKB-UniRule"/>
</dbReference>
<evidence type="ECO:0000256" key="9">
    <source>
        <dbReference type="ARBA" id="ARBA00022741"/>
    </source>
</evidence>
<comment type="pathway">
    <text evidence="1 15">Sulfur metabolism; glutathione biosynthesis; glutathione from L-cysteine and L-glutamate: step 2/2.</text>
</comment>
<evidence type="ECO:0000256" key="7">
    <source>
        <dbReference type="ARBA" id="ARBA00022684"/>
    </source>
</evidence>
<dbReference type="EC" id="6.3.2.3" evidence="4 15"/>
<dbReference type="GO" id="GO:0043295">
    <property type="term" value="F:glutathione binding"/>
    <property type="evidence" value="ECO:0007669"/>
    <property type="project" value="UniProtKB-UniRule"/>
</dbReference>
<proteinExistence type="inferred from homology"/>
<keyword evidence="9 15" id="KW-0547">Nucleotide-binding</keyword>
<dbReference type="EMBL" id="LNIX01000001">
    <property type="protein sequence ID" value="OXA62214.1"/>
    <property type="molecule type" value="Genomic_DNA"/>
</dbReference>
<evidence type="ECO:0000259" key="18">
    <source>
        <dbReference type="Pfam" id="PF03199"/>
    </source>
</evidence>
<evidence type="ECO:0000256" key="11">
    <source>
        <dbReference type="ARBA" id="ARBA00022842"/>
    </source>
</evidence>
<dbReference type="SUPFAM" id="SSF56059">
    <property type="entry name" value="Glutathione synthetase ATP-binding domain-like"/>
    <property type="match status" value="2"/>
</dbReference>
<dbReference type="OMA" id="NGLVMYP"/>
<evidence type="ECO:0000256" key="16">
    <source>
        <dbReference type="PIRSR" id="PIRSR001558-1"/>
    </source>
</evidence>
<dbReference type="InterPro" id="IPR014042">
    <property type="entry name" value="Glutathione_synthase_a-hlx"/>
</dbReference>
<dbReference type="PIRSF" id="PIRSF001558">
    <property type="entry name" value="GSHase"/>
    <property type="match status" value="1"/>
</dbReference>
<evidence type="ECO:0000256" key="6">
    <source>
        <dbReference type="ARBA" id="ARBA00022598"/>
    </source>
</evidence>
<evidence type="ECO:0000256" key="1">
    <source>
        <dbReference type="ARBA" id="ARBA00004965"/>
    </source>
</evidence>
<evidence type="ECO:0000256" key="13">
    <source>
        <dbReference type="ARBA" id="ARBA00052123"/>
    </source>
</evidence>
<dbReference type="InterPro" id="IPR016185">
    <property type="entry name" value="PreATP-grasp_dom_sf"/>
</dbReference>
<dbReference type="STRING" id="158441.A0A226EYQ0"/>
<dbReference type="InterPro" id="IPR004887">
    <property type="entry name" value="GSH_synth_subst-bd"/>
</dbReference>
<sequence>MEPCIPLPLADGNTLKELIQKAKDWAIMHGAGMRSKDSFSPDSINFAPFMLLPSTFPRCEFERAVGIQPVLNELMHKVAHDYDFLKNSLETTIKVDEFTGRLFNIYETVRAEGITQPFSLGLLRSDLMLETDWRKCHSEDPATSAPYCCWKQVEDVSLALLRSDYFVDQSLFVAKQVEINTISSSFGALSNVLVDLHRFVLTELGHLTELRNLPDNNALEGLCGGMLSAWKVYNQPMSAILFVIEDVTYNICDQRFHEFEIQRQNAKVRVIRNTLTEIATIGKLDNEKRLFLNDTEIAVVYFRAGYTPDHYYSETEWNARLLIERSLAIKCPSIQYHLTGTKKVQQELARPGMLDKYLTPDKVESVKEIFTGLYSLGKDEVGDKAMQMALENPTRFVLKPQREGGGNNMYGENVKSYLEKIKDSDERSAWILMERINPPVQTNYMIRPNIQGPIVTEVVSELGIFGVVLGNADTILENTQVGHMLRTKISSADEGGVAAGFGALDSVYLVDIGKAPKKHV</sequence>
<evidence type="ECO:0000313" key="20">
    <source>
        <dbReference type="Proteomes" id="UP000198287"/>
    </source>
</evidence>
<evidence type="ECO:0000256" key="10">
    <source>
        <dbReference type="ARBA" id="ARBA00022840"/>
    </source>
</evidence>
<reference evidence="19 20" key="1">
    <citation type="submission" date="2015-12" db="EMBL/GenBank/DDBJ databases">
        <title>The genome of Folsomia candida.</title>
        <authorList>
            <person name="Faddeeva A."/>
            <person name="Derks M.F."/>
            <person name="Anvar Y."/>
            <person name="Smit S."/>
            <person name="Van Straalen N."/>
            <person name="Roelofs D."/>
        </authorList>
    </citation>
    <scope>NUCLEOTIDE SEQUENCE [LARGE SCALE GENOMIC DNA]</scope>
    <source>
        <strain evidence="19 20">VU population</strain>
        <tissue evidence="19">Whole body</tissue>
    </source>
</reference>
<feature type="domain" description="Glutathione synthase substrate-binding" evidence="18">
    <location>
        <begin position="239"/>
        <end position="338"/>
    </location>
</feature>
<feature type="binding site" evidence="16">
    <location>
        <position position="342"/>
    </location>
    <ligand>
        <name>ATP</name>
        <dbReference type="ChEBI" id="CHEBI:30616"/>
    </ligand>
</feature>
<accession>A0A226EYQ0</accession>
<dbReference type="FunFam" id="3.30.1490.50:FF:000001">
    <property type="entry name" value="Glutathione synthetase"/>
    <property type="match status" value="1"/>
</dbReference>
<feature type="binding site" evidence="16">
    <location>
        <position position="494"/>
    </location>
    <ligand>
        <name>ATP</name>
        <dbReference type="ChEBI" id="CHEBI:30616"/>
    </ligand>
</feature>
<dbReference type="Pfam" id="PF03917">
    <property type="entry name" value="GSH_synth_ATP"/>
    <property type="match status" value="1"/>
</dbReference>
<evidence type="ECO:0000256" key="17">
    <source>
        <dbReference type="PIRSR" id="PIRSR001558-2"/>
    </source>
</evidence>
<dbReference type="Gene3D" id="3.30.470.20">
    <property type="entry name" value="ATP-grasp fold, B domain"/>
    <property type="match status" value="1"/>
</dbReference>
<protein>
    <recommendedName>
        <fullName evidence="5 15">Glutathione synthetase</fullName>
        <shortName evidence="15">GSH-S</shortName>
        <ecNumber evidence="4 15">6.3.2.3</ecNumber>
    </recommendedName>
</protein>
<feature type="binding site" evidence="17">
    <location>
        <position position="178"/>
    </location>
    <ligand>
        <name>Mg(2+)</name>
        <dbReference type="ChEBI" id="CHEBI:18420"/>
    </ligand>
</feature>
<evidence type="ECO:0000256" key="12">
    <source>
        <dbReference type="ARBA" id="ARBA00048871"/>
    </source>
</evidence>
<dbReference type="GO" id="GO:0004363">
    <property type="term" value="F:glutathione synthase activity"/>
    <property type="evidence" value="ECO:0007669"/>
    <property type="project" value="UniProtKB-UniRule"/>
</dbReference>
<comment type="catalytic activity">
    <reaction evidence="13">
        <text>gamma-L-glutamyl-(2S)-2-aminobutanoate + glycine + ATP = ophthalmate + ADP + phosphate + H(+)</text>
        <dbReference type="Rhea" id="RHEA:72075"/>
        <dbReference type="ChEBI" id="CHEBI:15378"/>
        <dbReference type="ChEBI" id="CHEBI:30616"/>
        <dbReference type="ChEBI" id="CHEBI:43474"/>
        <dbReference type="ChEBI" id="CHEBI:57305"/>
        <dbReference type="ChEBI" id="CHEBI:189406"/>
        <dbReference type="ChEBI" id="CHEBI:189750"/>
        <dbReference type="ChEBI" id="CHEBI:456216"/>
    </reaction>
    <physiologicalReaction direction="left-to-right" evidence="13">
        <dbReference type="Rhea" id="RHEA:72076"/>
    </physiologicalReaction>
</comment>
<dbReference type="UniPathway" id="UPA00142">
    <property type="reaction ID" value="UER00210"/>
</dbReference>
<dbReference type="Gene3D" id="3.40.50.1760">
    <property type="entry name" value="Glutathione synthase, substrate-binding domain superfamily, eukaryotic"/>
    <property type="match status" value="1"/>
</dbReference>
<keyword evidence="8 15" id="KW-0479">Metal-binding</keyword>
<dbReference type="FunFam" id="3.40.50.1760:FF:000001">
    <property type="entry name" value="Glutathione synthetase"/>
    <property type="match status" value="1"/>
</dbReference>
<evidence type="ECO:0000256" key="8">
    <source>
        <dbReference type="ARBA" id="ARBA00022723"/>
    </source>
</evidence>
<dbReference type="AlphaFoldDB" id="A0A226EYQ0"/>
<feature type="binding site" evidence="16">
    <location>
        <position position="162"/>
    </location>
    <ligand>
        <name>substrate</name>
    </ligand>
</feature>
<keyword evidence="10 15" id="KW-0067">ATP-binding</keyword>
<name>A0A226EYQ0_FOLCA</name>
<comment type="cofactor">
    <cofactor evidence="15 17">
        <name>Mg(2+)</name>
        <dbReference type="ChEBI" id="CHEBI:18420"/>
    </cofactor>
    <text evidence="15 17">Binds 1 Mg(2+) ion per subunit.</text>
</comment>
<dbReference type="InterPro" id="IPR037013">
    <property type="entry name" value="GSH-S_sub-bd_sf"/>
</dbReference>
<keyword evidence="11 15" id="KW-0460">Magnesium</keyword>
<feature type="binding site" evidence="16">
    <location>
        <begin position="433"/>
        <end position="436"/>
    </location>
    <ligand>
        <name>ATP</name>
        <dbReference type="ChEBI" id="CHEBI:30616"/>
    </ligand>
</feature>
<dbReference type="NCBIfam" id="TIGR01986">
    <property type="entry name" value="glut_syn_euk"/>
    <property type="match status" value="1"/>
</dbReference>
<dbReference type="Proteomes" id="UP000198287">
    <property type="component" value="Unassembled WGS sequence"/>
</dbReference>
<evidence type="ECO:0000313" key="19">
    <source>
        <dbReference type="EMBL" id="OXA62214.1"/>
    </source>
</evidence>
<evidence type="ECO:0000256" key="4">
    <source>
        <dbReference type="ARBA" id="ARBA00012214"/>
    </source>
</evidence>
<comment type="subunit">
    <text evidence="3">Homodimer.</text>
</comment>
<gene>
    <name evidence="19" type="ORF">Fcan01_02964</name>
</gene>